<protein>
    <submittedName>
        <fullName evidence="1">Uncharacterized protein</fullName>
    </submittedName>
</protein>
<accession>A0A4C1V4A5</accession>
<dbReference type="Proteomes" id="UP000299102">
    <property type="component" value="Unassembled WGS sequence"/>
</dbReference>
<proteinExistence type="predicted"/>
<evidence type="ECO:0000313" key="2">
    <source>
        <dbReference type="Proteomes" id="UP000299102"/>
    </source>
</evidence>
<comment type="caution">
    <text evidence="1">The sequence shown here is derived from an EMBL/GenBank/DDBJ whole genome shotgun (WGS) entry which is preliminary data.</text>
</comment>
<reference evidence="1 2" key="1">
    <citation type="journal article" date="2019" name="Commun. Biol.">
        <title>The bagworm genome reveals a unique fibroin gene that provides high tensile strength.</title>
        <authorList>
            <person name="Kono N."/>
            <person name="Nakamura H."/>
            <person name="Ohtoshi R."/>
            <person name="Tomita M."/>
            <person name="Numata K."/>
            <person name="Arakawa K."/>
        </authorList>
    </citation>
    <scope>NUCLEOTIDE SEQUENCE [LARGE SCALE GENOMIC DNA]</scope>
</reference>
<evidence type="ECO:0000313" key="1">
    <source>
        <dbReference type="EMBL" id="GBP33638.1"/>
    </source>
</evidence>
<dbReference type="AlphaFoldDB" id="A0A4C1V4A5"/>
<gene>
    <name evidence="1" type="ORF">EVAR_32137_1</name>
</gene>
<organism evidence="1 2">
    <name type="scientific">Eumeta variegata</name>
    <name type="common">Bagworm moth</name>
    <name type="synonym">Eumeta japonica</name>
    <dbReference type="NCBI Taxonomy" id="151549"/>
    <lineage>
        <taxon>Eukaryota</taxon>
        <taxon>Metazoa</taxon>
        <taxon>Ecdysozoa</taxon>
        <taxon>Arthropoda</taxon>
        <taxon>Hexapoda</taxon>
        <taxon>Insecta</taxon>
        <taxon>Pterygota</taxon>
        <taxon>Neoptera</taxon>
        <taxon>Endopterygota</taxon>
        <taxon>Lepidoptera</taxon>
        <taxon>Glossata</taxon>
        <taxon>Ditrysia</taxon>
        <taxon>Tineoidea</taxon>
        <taxon>Psychidae</taxon>
        <taxon>Oiketicinae</taxon>
        <taxon>Eumeta</taxon>
    </lineage>
</organism>
<dbReference type="EMBL" id="BGZK01000276">
    <property type="protein sequence ID" value="GBP33638.1"/>
    <property type="molecule type" value="Genomic_DNA"/>
</dbReference>
<sequence>MVITNNYGLEAERGNFTLAEHSTPGYDVDDQQALIRLISGNWKGPAARGGKDTRGTYVRRSQAMGVHVTSINLYYSMERSDKKYIRETINFKFYNVFFNAMRKTRYEVFIGQRRRFIAWSALQRRPPNQIRYDGQTSGALGPGAE</sequence>
<name>A0A4C1V4A5_EUMVA</name>
<keyword evidence="2" id="KW-1185">Reference proteome</keyword>